<evidence type="ECO:0000313" key="3">
    <source>
        <dbReference type="Proteomes" id="UP001597419"/>
    </source>
</evidence>
<evidence type="ECO:0008006" key="4">
    <source>
        <dbReference type="Google" id="ProtNLM"/>
    </source>
</evidence>
<feature type="chain" id="PRO_5047502568" description="Lipoprotein" evidence="1">
    <location>
        <begin position="27"/>
        <end position="130"/>
    </location>
</feature>
<reference evidence="3" key="1">
    <citation type="journal article" date="2019" name="Int. J. Syst. Evol. Microbiol.">
        <title>The Global Catalogue of Microorganisms (GCM) 10K type strain sequencing project: providing services to taxonomists for standard genome sequencing and annotation.</title>
        <authorList>
            <consortium name="The Broad Institute Genomics Platform"/>
            <consortium name="The Broad Institute Genome Sequencing Center for Infectious Disease"/>
            <person name="Wu L."/>
            <person name="Ma J."/>
        </authorList>
    </citation>
    <scope>NUCLEOTIDE SEQUENCE [LARGE SCALE GENOMIC DNA]</scope>
    <source>
        <strain evidence="3">CGMCC 4.7643</strain>
    </source>
</reference>
<evidence type="ECO:0000313" key="2">
    <source>
        <dbReference type="EMBL" id="MFD2464024.1"/>
    </source>
</evidence>
<comment type="caution">
    <text evidence="2">The sequence shown here is derived from an EMBL/GenBank/DDBJ whole genome shotgun (WGS) entry which is preliminary data.</text>
</comment>
<dbReference type="Proteomes" id="UP001597419">
    <property type="component" value="Unassembled WGS sequence"/>
</dbReference>
<dbReference type="EMBL" id="JBHUKU010000023">
    <property type="protein sequence ID" value="MFD2464024.1"/>
    <property type="molecule type" value="Genomic_DNA"/>
</dbReference>
<protein>
    <recommendedName>
        <fullName evidence="4">Lipoprotein</fullName>
    </recommendedName>
</protein>
<feature type="signal peptide" evidence="1">
    <location>
        <begin position="1"/>
        <end position="26"/>
    </location>
</feature>
<keyword evidence="3" id="KW-1185">Reference proteome</keyword>
<sequence>MKRWGIVVAFAAAAVLLAGCDQVNQAADQVSSAADSAGRTVDKVKACGEALGLADLNPDPEKLKERALYKERRLRELAGNVQQQDVKNALTGMADSYLQVQKEHIEDAGVVAAWAKRNLERLDALRKVCA</sequence>
<dbReference type="PROSITE" id="PS51257">
    <property type="entry name" value="PROKAR_LIPOPROTEIN"/>
    <property type="match status" value="1"/>
</dbReference>
<evidence type="ECO:0000256" key="1">
    <source>
        <dbReference type="SAM" id="SignalP"/>
    </source>
</evidence>
<accession>A0ABW5GSV7</accession>
<organism evidence="2 3">
    <name type="scientific">Amycolatopsis samaneae</name>
    <dbReference type="NCBI Taxonomy" id="664691"/>
    <lineage>
        <taxon>Bacteria</taxon>
        <taxon>Bacillati</taxon>
        <taxon>Actinomycetota</taxon>
        <taxon>Actinomycetes</taxon>
        <taxon>Pseudonocardiales</taxon>
        <taxon>Pseudonocardiaceae</taxon>
        <taxon>Amycolatopsis</taxon>
    </lineage>
</organism>
<dbReference type="RefSeq" id="WP_345396087.1">
    <property type="nucleotide sequence ID" value="NZ_BAABHG010000007.1"/>
</dbReference>
<keyword evidence="1" id="KW-0732">Signal</keyword>
<gene>
    <name evidence="2" type="ORF">ACFSYJ_35780</name>
</gene>
<proteinExistence type="predicted"/>
<name>A0ABW5GSV7_9PSEU</name>